<dbReference type="OMA" id="VESSCIF"/>
<feature type="domain" description="Peptidase M48" evidence="8">
    <location>
        <begin position="218"/>
        <end position="408"/>
    </location>
</feature>
<name>A0A0J8CXB6_BETVV</name>
<dbReference type="Pfam" id="PF01435">
    <property type="entry name" value="Peptidase_M48"/>
    <property type="match status" value="1"/>
</dbReference>
<feature type="transmembrane region" description="Helical" evidence="7">
    <location>
        <begin position="281"/>
        <end position="298"/>
    </location>
</feature>
<evidence type="ECO:0000256" key="2">
    <source>
        <dbReference type="ARBA" id="ARBA00022723"/>
    </source>
</evidence>
<organism evidence="9">
    <name type="scientific">Beta vulgaris subsp. vulgaris</name>
    <name type="common">Beet</name>
    <dbReference type="NCBI Taxonomy" id="3555"/>
    <lineage>
        <taxon>Eukaryota</taxon>
        <taxon>Viridiplantae</taxon>
        <taxon>Streptophyta</taxon>
        <taxon>Embryophyta</taxon>
        <taxon>Tracheophyta</taxon>
        <taxon>Spermatophyta</taxon>
        <taxon>Magnoliopsida</taxon>
        <taxon>eudicotyledons</taxon>
        <taxon>Gunneridae</taxon>
        <taxon>Pentapetalae</taxon>
        <taxon>Caryophyllales</taxon>
        <taxon>Chenopodiaceae</taxon>
        <taxon>Betoideae</taxon>
        <taxon>Beta</taxon>
    </lineage>
</organism>
<dbReference type="ExpressionAtlas" id="A0A0J8CXB6">
    <property type="expression patterns" value="baseline"/>
</dbReference>
<keyword evidence="7" id="KW-0812">Transmembrane</keyword>
<keyword evidence="4 6" id="KW-0862">Zinc</keyword>
<comment type="similarity">
    <text evidence="6">Belongs to the peptidase M48 family.</text>
</comment>
<dbReference type="KEGG" id="bvg:104888051"/>
<evidence type="ECO:0000256" key="7">
    <source>
        <dbReference type="SAM" id="Phobius"/>
    </source>
</evidence>
<dbReference type="EMBL" id="LC085627">
    <property type="protein sequence ID" value="BAU25612.1"/>
    <property type="molecule type" value="Genomic_DNA"/>
</dbReference>
<evidence type="ECO:0000256" key="1">
    <source>
        <dbReference type="ARBA" id="ARBA00022670"/>
    </source>
</evidence>
<keyword evidence="7" id="KW-1133">Transmembrane helix</keyword>
<dbReference type="InterPro" id="IPR001915">
    <property type="entry name" value="Peptidase_M48"/>
</dbReference>
<dbReference type="GO" id="GO:0004222">
    <property type="term" value="F:metalloendopeptidase activity"/>
    <property type="evidence" value="ECO:0007669"/>
    <property type="project" value="InterPro"/>
</dbReference>
<evidence type="ECO:0000313" key="9">
    <source>
        <dbReference type="EMBL" id="BAU25612.1"/>
    </source>
</evidence>
<evidence type="ECO:0000259" key="8">
    <source>
        <dbReference type="Pfam" id="PF01435"/>
    </source>
</evidence>
<evidence type="ECO:0000256" key="3">
    <source>
        <dbReference type="ARBA" id="ARBA00022801"/>
    </source>
</evidence>
<dbReference type="OrthoDB" id="7464992at2759"/>
<dbReference type="Gramene" id="KMT16744">
    <property type="protein sequence ID" value="KMT16744"/>
    <property type="gene ID" value="BVRB_3g050270"/>
</dbReference>
<feature type="transmembrane region" description="Helical" evidence="7">
    <location>
        <begin position="94"/>
        <end position="113"/>
    </location>
</feature>
<keyword evidence="3 6" id="KW-0378">Hydrolase</keyword>
<dbReference type="GeneID" id="104888051"/>
<keyword evidence="2" id="KW-0479">Metal-binding</keyword>
<comment type="cofactor">
    <cofactor evidence="6">
        <name>Zn(2+)</name>
        <dbReference type="ChEBI" id="CHEBI:29105"/>
    </cofactor>
    <text evidence="6">Binds 1 zinc ion per subunit.</text>
</comment>
<evidence type="ECO:0000256" key="4">
    <source>
        <dbReference type="ARBA" id="ARBA00022833"/>
    </source>
</evidence>
<dbReference type="CDD" id="cd07331">
    <property type="entry name" value="M48C_Oma1_like"/>
    <property type="match status" value="1"/>
</dbReference>
<proteinExistence type="inferred from homology"/>
<sequence>MAWYRNSRFVYNALKLNLRSKTFGTIPTPRVHSNSSSLFYNQSTKCSGLFGSAKSGYFNGFKHHQEISSFSGFARRNYHGVKTEVSVEFRVEKLLLGIALIISHSGMIAFFYLHPVVVPYTGRKHYVILSTTHENENGEFEKRKIQPATHPDTERVRSIFQHILESLEREINHHELELELELERDETFKEKTIWKEETDHDKDSRKKHSGAKITTNHEGMNWEIFVVDKPWVESSCIFGGKIVVYTGLLNHCISDAELATIIAHQVGHAVARHEAEHWTTLLWSILLVIYMTIFQYLFTAPEFANAISKLLSRHPLLQKVWKIIQARFHQLLPRTTLHLGFLGLSSLVFILYFGRKEIEADHIGVLLMASAGYDPRVAPQVYDKLAKPLGDWNCLATHPFARMRAKLLARADVMKEADKIYNEVVAGRAIQGLQ</sequence>
<reference evidence="9" key="1">
    <citation type="journal article" date="2015" name="Theor. Appl. Genet.">
        <title>Identification of molecular variants of the nonrestoring restorer-of-fertility 1 allele in sugar beet (Beta vulgaris L.).</title>
        <authorList>
            <person name="Ohgami T."/>
            <person name="Uchiyama D."/>
            <person name="Ue S."/>
            <person name="Yui-Kurino R."/>
            <person name="Yoshida Y."/>
            <person name="Kamei Y."/>
            <person name="Kuroda Y."/>
            <person name="Taguchi K."/>
            <person name="Kubo T."/>
        </authorList>
    </citation>
    <scope>NUCLEOTIDE SEQUENCE</scope>
</reference>
<dbReference type="GO" id="GO:0051603">
    <property type="term" value="P:proteolysis involved in protein catabolic process"/>
    <property type="evidence" value="ECO:0007669"/>
    <property type="project" value="TreeGrafter"/>
</dbReference>
<dbReference type="AlphaFoldDB" id="A0A0J8CXB6"/>
<dbReference type="PANTHER" id="PTHR22726:SF1">
    <property type="entry name" value="METALLOENDOPEPTIDASE OMA1, MITOCHONDRIAL"/>
    <property type="match status" value="1"/>
</dbReference>
<keyword evidence="5 6" id="KW-0482">Metalloprotease</keyword>
<dbReference type="GO" id="GO:0046872">
    <property type="term" value="F:metal ion binding"/>
    <property type="evidence" value="ECO:0007669"/>
    <property type="project" value="UniProtKB-KW"/>
</dbReference>
<dbReference type="InterPro" id="IPR051156">
    <property type="entry name" value="Mito/Outer_Membr_Metalloprot"/>
</dbReference>
<evidence type="ECO:0000256" key="5">
    <source>
        <dbReference type="ARBA" id="ARBA00023049"/>
    </source>
</evidence>
<keyword evidence="1 6" id="KW-0645">Protease</keyword>
<protein>
    <submittedName>
        <fullName evidence="9">Oma1-like protein</fullName>
    </submittedName>
</protein>
<gene>
    <name evidence="9" type="primary">bvORF20L</name>
</gene>
<accession>A0A0J8CXB6</accession>
<dbReference type="PANTHER" id="PTHR22726">
    <property type="entry name" value="METALLOENDOPEPTIDASE OMA1"/>
    <property type="match status" value="1"/>
</dbReference>
<evidence type="ECO:0000256" key="6">
    <source>
        <dbReference type="RuleBase" id="RU003983"/>
    </source>
</evidence>
<dbReference type="GO" id="GO:0016020">
    <property type="term" value="C:membrane"/>
    <property type="evidence" value="ECO:0007669"/>
    <property type="project" value="TreeGrafter"/>
</dbReference>
<dbReference type="Gene3D" id="3.30.2010.10">
    <property type="entry name" value="Metalloproteases ('zincins'), catalytic domain"/>
    <property type="match status" value="1"/>
</dbReference>
<feature type="transmembrane region" description="Helical" evidence="7">
    <location>
        <begin position="337"/>
        <end position="354"/>
    </location>
</feature>
<keyword evidence="7" id="KW-0472">Membrane</keyword>